<sequence length="583" mass="66387">MKLVVGTYNVRGLCAKMARTKLRNGISSIKPSLGILAIQEHKLREENIQFLTSAIWPQATLFHLPATDGVLAHRNAIVIGGKGGVTIAWQQKYEDNDTPPLLTLKGCIKRAKYCQLWRRRQATARKDRQNMLTVKVHGLTLQLEADPSYIYTQLKLEEALNQLKAWEEEKARWLQHHLDKSIENIILQYVWGGDEDTRTRHRVDKKVLHQRKRDGGLGLMSWQAQAQAFAAKYIRWAYVPGTHPLKNWLLAAFDSIAAHRWGSSHHTWITSPSKGAWAPLSPIMLHLCKIWQSTAKLLGPLDQLPMKIWRNLSLWGPKSEGVRNTTRSACSGPYATLQLADIEQIGDITTDGQVCIPLQLAVPPGTRLPTPAFRSYKKILDSTTRYSAAYRCPSRFATSPTINPTWCARLKDEAPLQDELINSSHAAEGFQLSQGRLIPVPVRLIPASTDWCRAPVASFWIAQNKPLDRRLISWSHKDSILTALQWSDQLDFLAAQNTTIRRLVSADINQVHTRLRKWGDSHHIDPKDATIWNKLWSSGRTIKFVMLQWLILYRALPTNRWRHPQLTPNQEETWCTCCQARAV</sequence>
<keyword evidence="1" id="KW-0175">Coiled coil</keyword>
<feature type="coiled-coil region" evidence="1">
    <location>
        <begin position="149"/>
        <end position="176"/>
    </location>
</feature>
<dbReference type="Proteomes" id="UP001633002">
    <property type="component" value="Unassembled WGS sequence"/>
</dbReference>
<evidence type="ECO:0000256" key="1">
    <source>
        <dbReference type="SAM" id="Coils"/>
    </source>
</evidence>
<gene>
    <name evidence="2" type="ORF">R1sor_020558</name>
</gene>
<evidence type="ECO:0000313" key="3">
    <source>
        <dbReference type="Proteomes" id="UP001633002"/>
    </source>
</evidence>
<comment type="caution">
    <text evidence="2">The sequence shown here is derived from an EMBL/GenBank/DDBJ whole genome shotgun (WGS) entry which is preliminary data.</text>
</comment>
<reference evidence="2 3" key="1">
    <citation type="submission" date="2024-09" db="EMBL/GenBank/DDBJ databases">
        <title>Chromosome-scale assembly of Riccia sorocarpa.</title>
        <authorList>
            <person name="Paukszto L."/>
        </authorList>
    </citation>
    <scope>NUCLEOTIDE SEQUENCE [LARGE SCALE GENOMIC DNA]</scope>
    <source>
        <strain evidence="2">LP-2024</strain>
        <tissue evidence="2">Aerial parts of the thallus</tissue>
    </source>
</reference>
<organism evidence="2 3">
    <name type="scientific">Riccia sorocarpa</name>
    <dbReference type="NCBI Taxonomy" id="122646"/>
    <lineage>
        <taxon>Eukaryota</taxon>
        <taxon>Viridiplantae</taxon>
        <taxon>Streptophyta</taxon>
        <taxon>Embryophyta</taxon>
        <taxon>Marchantiophyta</taxon>
        <taxon>Marchantiopsida</taxon>
        <taxon>Marchantiidae</taxon>
        <taxon>Marchantiales</taxon>
        <taxon>Ricciaceae</taxon>
        <taxon>Riccia</taxon>
    </lineage>
</organism>
<accession>A0ABD3IK00</accession>
<evidence type="ECO:0008006" key="4">
    <source>
        <dbReference type="Google" id="ProtNLM"/>
    </source>
</evidence>
<protein>
    <recommendedName>
        <fullName evidence="4">Reverse transcriptase</fullName>
    </recommendedName>
</protein>
<keyword evidence="3" id="KW-1185">Reference proteome</keyword>
<evidence type="ECO:0000313" key="2">
    <source>
        <dbReference type="EMBL" id="KAL3702536.1"/>
    </source>
</evidence>
<name>A0ABD3IK00_9MARC</name>
<dbReference type="EMBL" id="JBJQOH010000001">
    <property type="protein sequence ID" value="KAL3702536.1"/>
    <property type="molecule type" value="Genomic_DNA"/>
</dbReference>
<proteinExistence type="predicted"/>
<dbReference type="AlphaFoldDB" id="A0ABD3IK00"/>
<dbReference type="InterPro" id="IPR036691">
    <property type="entry name" value="Endo/exonu/phosph_ase_sf"/>
</dbReference>
<dbReference type="SUPFAM" id="SSF56219">
    <property type="entry name" value="DNase I-like"/>
    <property type="match status" value="1"/>
</dbReference>